<evidence type="ECO:0000313" key="3">
    <source>
        <dbReference type="Proteomes" id="UP000247117"/>
    </source>
</evidence>
<dbReference type="RefSeq" id="WP_004457212.1">
    <property type="nucleotide sequence ID" value="NZ_CATNZB010000001.1"/>
</dbReference>
<dbReference type="PANTHER" id="PTHR47957:SF3">
    <property type="entry name" value="ATP-DEPENDENT HELICASE HRQ1"/>
    <property type="match status" value="1"/>
</dbReference>
<dbReference type="GO" id="GO:0036297">
    <property type="term" value="P:interstrand cross-link repair"/>
    <property type="evidence" value="ECO:0007669"/>
    <property type="project" value="TreeGrafter"/>
</dbReference>
<sequence length="1147" mass="133026">MDLREVRETIFNSVKEELIGPGSEQTGINIEEEIITDLPSKRYVTGILFNKNVDSLIEDDVKNSEDNDEDIADDLQEDEYIKFKETIITKSKEDAVIRNEFEAIDDEYYEDMNNAHIIKKSTMGLTFFVDRDINEVLVNLKGARYREVRISECMVAYRGDVLPLENKDISNYIYNEGEMLKLKQRFKNRDIQRWDSIGLFNNREEFKNKVYKLYNQCSRKSYKRCEINFDNPFKIKFENFRQGKILIENEKLKLFALKRKYNDKYSITVILINEETEEKQEKYVFQPEIYISSKENKFKFLTSNNLEKSINPEIDLLYRNKKTFCIGHGVSVDYLGINSKTGEGIIRTSYLPRYEVPNTNFEVPKVGDFDILSMFNLSDLSDINKKSIIGGLSEFIDRYEEWITDIKKQGENIEKSLQDAIKHNIEKCNIAKERMREGLNLLIDNKDTFKSFQLANKAMYIQRIQSNHKGEVESTGGFDVYKNFDVNSCRWRGFQLAFLLMVISSISDKNNKFRDIVDLIWIPTGGGKTEAYLGVSAFTIFYRRITRKEKGLGTTIIMRYTLRLLAAQQFERACKLICACEYIRQEDEKVDLGDEPITIGLWIGSEQTPNSLSKAKEYWDEMKRNKYAENKFQLLKCPWCDEVLTRENKKYEESEGIGYHIPGGRKSKFIFRCTNKRCYYSEELPIQVVDECLYKEPPTLLFSTVDKFAMLPWKGEAINFFKYKQCDPPELIIQDELHLISGPLGTLVGLFETALDYLCTNNGIGPKIISSTATICEATEQVENLYNRKTLQFPPPGIEIEDSFFTKEENLENKAGRLYVGVMGNGQTQITTEIRLFASLLQRISKLKVSDDILDKYWTLVSYFNSIRELGKALTLVDDDVKDYMIRIASRTGVLGDTRKIYSASELTSRVPSSQIVKILDQLENNYPKNAINVLLATNMISVGVDVSRLNLMTIIGQPKLTSEYIQASSRVGRKDPGLVFTLYDGRKSRDESHYEIFQSYHQAFYKYVEPTSITPFSEPALDRMLHSVFITMIRHNNVCLNGEDSAIYFDDSSEDVVKIKKYILDRACNKNSEDRKIIENKLENIIKKWKDKSEIETIPLRYSKGANPLMNRFYEKSSEIEGFDTMTSMRNVDGELNIKVLKREDE</sequence>
<dbReference type="GO" id="GO:0043138">
    <property type="term" value="F:3'-5' DNA helicase activity"/>
    <property type="evidence" value="ECO:0007669"/>
    <property type="project" value="TreeGrafter"/>
</dbReference>
<keyword evidence="2" id="KW-0378">Hydrolase</keyword>
<evidence type="ECO:0000259" key="1">
    <source>
        <dbReference type="PROSITE" id="PS51194"/>
    </source>
</evidence>
<evidence type="ECO:0000313" key="2">
    <source>
        <dbReference type="EMBL" id="PWX41906.1"/>
    </source>
</evidence>
<organism evidence="2 3">
    <name type="scientific">Clostridium perfringens</name>
    <dbReference type="NCBI Taxonomy" id="1502"/>
    <lineage>
        <taxon>Bacteria</taxon>
        <taxon>Bacillati</taxon>
        <taxon>Bacillota</taxon>
        <taxon>Clostridia</taxon>
        <taxon>Eubacteriales</taxon>
        <taxon>Clostridiaceae</taxon>
        <taxon>Clostridium</taxon>
    </lineage>
</organism>
<gene>
    <name evidence="2" type="ORF">CYK91_01900</name>
</gene>
<dbReference type="Proteomes" id="UP000247117">
    <property type="component" value="Unassembled WGS sequence"/>
</dbReference>
<feature type="domain" description="Helicase C-terminal" evidence="1">
    <location>
        <begin position="849"/>
        <end position="1013"/>
    </location>
</feature>
<keyword evidence="2" id="KW-0067">ATP-binding</keyword>
<dbReference type="GO" id="GO:0006289">
    <property type="term" value="P:nucleotide-excision repair"/>
    <property type="evidence" value="ECO:0007669"/>
    <property type="project" value="TreeGrafter"/>
</dbReference>
<keyword evidence="2" id="KW-0347">Helicase</keyword>
<accession>A0AB37CBU0</accession>
<dbReference type="EMBL" id="PJTB01000001">
    <property type="protein sequence ID" value="PWX41906.1"/>
    <property type="molecule type" value="Genomic_DNA"/>
</dbReference>
<dbReference type="InterPro" id="IPR027417">
    <property type="entry name" value="P-loop_NTPase"/>
</dbReference>
<dbReference type="Pfam" id="PF00271">
    <property type="entry name" value="Helicase_C"/>
    <property type="match status" value="1"/>
</dbReference>
<dbReference type="CDD" id="cd18785">
    <property type="entry name" value="SF2_C"/>
    <property type="match status" value="1"/>
</dbReference>
<comment type="caution">
    <text evidence="2">The sequence shown here is derived from an EMBL/GenBank/DDBJ whole genome shotgun (WGS) entry which is preliminary data.</text>
</comment>
<protein>
    <submittedName>
        <fullName evidence="2">Helicase</fullName>
    </submittedName>
</protein>
<dbReference type="SUPFAM" id="SSF52540">
    <property type="entry name" value="P-loop containing nucleoside triphosphate hydrolases"/>
    <property type="match status" value="2"/>
</dbReference>
<dbReference type="AlphaFoldDB" id="A0AB37CBU0"/>
<dbReference type="Gene3D" id="3.40.50.300">
    <property type="entry name" value="P-loop containing nucleotide triphosphate hydrolases"/>
    <property type="match status" value="1"/>
</dbReference>
<name>A0AB37CBU0_CLOPF</name>
<dbReference type="PANTHER" id="PTHR47957">
    <property type="entry name" value="ATP-DEPENDENT HELICASE HRQ1"/>
    <property type="match status" value="1"/>
</dbReference>
<dbReference type="PROSITE" id="PS51194">
    <property type="entry name" value="HELICASE_CTER"/>
    <property type="match status" value="1"/>
</dbReference>
<dbReference type="SMART" id="SM00490">
    <property type="entry name" value="HELICc"/>
    <property type="match status" value="1"/>
</dbReference>
<reference evidence="2 3" key="1">
    <citation type="journal article" date="2018" name="BMC Genomics">
        <title>Whole genome analysis reveals the diversity and evolutionary relationships between necrotic enteritis-causing strains of Clostridium perfringens.</title>
        <authorList>
            <person name="Lacey J.A."/>
            <person name="Allnutt T.R."/>
            <person name="Vezina B."/>
            <person name="Van T.T.H."/>
            <person name="Stent T."/>
            <person name="Han X."/>
            <person name="Rood J.I."/>
            <person name="Wade B."/>
            <person name="Keyburn A.L."/>
            <person name="Seeman T."/>
            <person name="Chen H."/>
            <person name="Haring V."/>
            <person name="Johanesen P.A."/>
            <person name="Lyras D."/>
            <person name="Moore R.J."/>
        </authorList>
    </citation>
    <scope>NUCLEOTIDE SEQUENCE [LARGE SCALE GENOMIC DNA]</scope>
    <source>
        <strain evidence="2 3">EUR-NE15</strain>
    </source>
</reference>
<keyword evidence="2" id="KW-0547">Nucleotide-binding</keyword>
<proteinExistence type="predicted"/>
<dbReference type="InterPro" id="IPR001650">
    <property type="entry name" value="Helicase_C-like"/>
</dbReference>